<name>A0A0D2X2G5_CAPO3</name>
<feature type="transmembrane region" description="Helical" evidence="4">
    <location>
        <begin position="48"/>
        <end position="68"/>
    </location>
</feature>
<feature type="transmembrane region" description="Helical" evidence="4">
    <location>
        <begin position="285"/>
        <end position="303"/>
    </location>
</feature>
<dbReference type="EMBL" id="KE346364">
    <property type="protein sequence ID" value="KJE92519.1"/>
    <property type="molecule type" value="Genomic_DNA"/>
</dbReference>
<sequence length="492" mass="52413">MKLTLWQILVTCFYTGCYLGVGLVIGSLGPTIPTIATALNTTEADLSAVFFARGGGWLTGSFASGFLYDRVPGHYVLSVAMFFMGLGPFLIPFAIEHGKVPLLSCFTLLGLGGGFVDVGANTLIGWQHGDAVGPHIQFLHFGFALGGVVAPVITAQVLTSSDHGGDEALNVENSLFAVKWTYWALAILCIPFVLIGIKFKSPVRRVAEVGNGEKVPKSVVVLITLLLLFYVSLEIGFGGWVSSYALNLELEDEIVAPYLNSAFWAAIMVGRLAGVPLSSRMSAKTMLLVNMVGSLAASILLAITQPSSIALWVLSTFLGLSLSSVYATAVSYPTTLGMVVAGFDTMWFVIGSSVGEMVLPALFGPIFDALGYEALPYALIILAVLQFVCLLVMFRVLGSRRVVRRLDGDGVPLGEVSVQESSFQLKVPLETYELQHSVSSDGTSIGAINGQRLLDRRGSTSSTESFEDDEPARGLATVGADVKDTGKYSLLH</sequence>
<feature type="transmembrane region" description="Helical" evidence="4">
    <location>
        <begin position="374"/>
        <end position="397"/>
    </location>
</feature>
<feature type="transmembrane region" description="Helical" evidence="4">
    <location>
        <begin position="138"/>
        <end position="160"/>
    </location>
</feature>
<keyword evidence="3 4" id="KW-0472">Membrane</keyword>
<dbReference type="InterPro" id="IPR036259">
    <property type="entry name" value="MFS_trans_sf"/>
</dbReference>
<reference evidence="6" key="1">
    <citation type="submission" date="2011-02" db="EMBL/GenBank/DDBJ databases">
        <title>The Genome Sequence of Capsaspora owczarzaki ATCC 30864.</title>
        <authorList>
            <person name="Russ C."/>
            <person name="Cuomo C."/>
            <person name="Burger G."/>
            <person name="Gray M.W."/>
            <person name="Holland P.W.H."/>
            <person name="King N."/>
            <person name="Lang F.B.F."/>
            <person name="Roger A.J."/>
            <person name="Ruiz-Trillo I."/>
            <person name="Young S.K."/>
            <person name="Zeng Q."/>
            <person name="Gargeya S."/>
            <person name="Alvarado L."/>
            <person name="Berlin A."/>
            <person name="Chapman S.B."/>
            <person name="Chen Z."/>
            <person name="Freedman E."/>
            <person name="Gellesch M."/>
            <person name="Goldberg J."/>
            <person name="Griggs A."/>
            <person name="Gujja S."/>
            <person name="Heilman E."/>
            <person name="Heiman D."/>
            <person name="Howarth C."/>
            <person name="Mehta T."/>
            <person name="Neiman D."/>
            <person name="Pearson M."/>
            <person name="Roberts A."/>
            <person name="Saif S."/>
            <person name="Shea T."/>
            <person name="Shenoy N."/>
            <person name="Sisk P."/>
            <person name="Stolte C."/>
            <person name="Sykes S."/>
            <person name="White J."/>
            <person name="Yandava C."/>
            <person name="Haas B."/>
            <person name="Nusbaum C."/>
            <person name="Birren B."/>
        </authorList>
    </citation>
    <scope>NUCLEOTIDE SEQUENCE</scope>
    <source>
        <strain evidence="6">ATCC 30864</strain>
    </source>
</reference>
<feature type="transmembrane region" description="Helical" evidence="4">
    <location>
        <begin position="336"/>
        <end position="354"/>
    </location>
</feature>
<evidence type="ECO:0000313" key="5">
    <source>
        <dbReference type="EMBL" id="KJE92519.1"/>
    </source>
</evidence>
<evidence type="ECO:0008006" key="7">
    <source>
        <dbReference type="Google" id="ProtNLM"/>
    </source>
</evidence>
<gene>
    <name evidence="5" type="ORF">CAOG_003471</name>
</gene>
<dbReference type="RefSeq" id="XP_004348376.1">
    <property type="nucleotide sequence ID" value="XM_004348326.2"/>
</dbReference>
<dbReference type="OrthoDB" id="546893at2759"/>
<protein>
    <recommendedName>
        <fullName evidence="7">Major facilitator superfamily (MFS) profile domain-containing protein</fullName>
    </recommendedName>
</protein>
<dbReference type="Gene3D" id="1.20.1250.20">
    <property type="entry name" value="MFS general substrate transporter like domains"/>
    <property type="match status" value="2"/>
</dbReference>
<dbReference type="eggNOG" id="ENOG502R5UW">
    <property type="taxonomic scope" value="Eukaryota"/>
</dbReference>
<keyword evidence="2 4" id="KW-1133">Transmembrane helix</keyword>
<feature type="transmembrane region" description="Helical" evidence="4">
    <location>
        <begin position="7"/>
        <end position="28"/>
    </location>
</feature>
<dbReference type="InterPro" id="IPR011701">
    <property type="entry name" value="MFS"/>
</dbReference>
<dbReference type="PANTHER" id="PTHR23121:SF9">
    <property type="entry name" value="SODIUM-DEPENDENT GLUCOSE TRANSPORTER 1"/>
    <property type="match status" value="1"/>
</dbReference>
<feature type="transmembrane region" description="Helical" evidence="4">
    <location>
        <begin position="180"/>
        <end position="199"/>
    </location>
</feature>
<keyword evidence="6" id="KW-1185">Reference proteome</keyword>
<feature type="transmembrane region" description="Helical" evidence="4">
    <location>
        <begin position="309"/>
        <end position="329"/>
    </location>
</feature>
<organism evidence="5 6">
    <name type="scientific">Capsaspora owczarzaki (strain ATCC 30864)</name>
    <dbReference type="NCBI Taxonomy" id="595528"/>
    <lineage>
        <taxon>Eukaryota</taxon>
        <taxon>Filasterea</taxon>
        <taxon>Capsaspora</taxon>
    </lineage>
</organism>
<keyword evidence="1 4" id="KW-0812">Transmembrane</keyword>
<dbReference type="GO" id="GO:0022857">
    <property type="term" value="F:transmembrane transporter activity"/>
    <property type="evidence" value="ECO:0007669"/>
    <property type="project" value="InterPro"/>
</dbReference>
<feature type="transmembrane region" description="Helical" evidence="4">
    <location>
        <begin position="75"/>
        <end position="95"/>
    </location>
</feature>
<dbReference type="PANTHER" id="PTHR23121">
    <property type="entry name" value="SODIUM-DEPENDENT GLUCOSE TRANSPORTER 1"/>
    <property type="match status" value="1"/>
</dbReference>
<dbReference type="OMA" id="IPWCKKA"/>
<dbReference type="Pfam" id="PF07690">
    <property type="entry name" value="MFS_1"/>
    <property type="match status" value="1"/>
</dbReference>
<evidence type="ECO:0000256" key="1">
    <source>
        <dbReference type="ARBA" id="ARBA00022692"/>
    </source>
</evidence>
<proteinExistence type="predicted"/>
<feature type="transmembrane region" description="Helical" evidence="4">
    <location>
        <begin position="254"/>
        <end position="273"/>
    </location>
</feature>
<evidence type="ECO:0000313" key="6">
    <source>
        <dbReference type="Proteomes" id="UP000008743"/>
    </source>
</evidence>
<evidence type="ECO:0000256" key="4">
    <source>
        <dbReference type="SAM" id="Phobius"/>
    </source>
</evidence>
<feature type="transmembrane region" description="Helical" evidence="4">
    <location>
        <begin position="219"/>
        <end position="242"/>
    </location>
</feature>
<feature type="transmembrane region" description="Helical" evidence="4">
    <location>
        <begin position="101"/>
        <end position="126"/>
    </location>
</feature>
<dbReference type="Proteomes" id="UP000008743">
    <property type="component" value="Unassembled WGS sequence"/>
</dbReference>
<evidence type="ECO:0000256" key="3">
    <source>
        <dbReference type="ARBA" id="ARBA00023136"/>
    </source>
</evidence>
<evidence type="ECO:0000256" key="2">
    <source>
        <dbReference type="ARBA" id="ARBA00022989"/>
    </source>
</evidence>
<dbReference type="InParanoid" id="A0A0D2X2G5"/>
<accession>A0A0D2X2G5</accession>
<dbReference type="PhylomeDB" id="A0A0D2X2G5"/>
<dbReference type="AlphaFoldDB" id="A0A0D2X2G5"/>
<dbReference type="SUPFAM" id="SSF103473">
    <property type="entry name" value="MFS general substrate transporter"/>
    <property type="match status" value="1"/>
</dbReference>